<comment type="caution">
    <text evidence="2">The sequence shown here is derived from an EMBL/GenBank/DDBJ whole genome shotgun (WGS) entry which is preliminary data.</text>
</comment>
<reference evidence="2 3" key="1">
    <citation type="submission" date="2015-07" db="EMBL/GenBank/DDBJ databases">
        <title>High-quality genome of monoxenous trypanosomatid Leptomonas pyrrhocoris.</title>
        <authorList>
            <person name="Flegontov P."/>
            <person name="Butenko A."/>
            <person name="Firsov S."/>
            <person name="Vlcek C."/>
            <person name="Logacheva M.D."/>
            <person name="Field M."/>
            <person name="Filatov D."/>
            <person name="Flegontova O."/>
            <person name="Gerasimov E."/>
            <person name="Jackson A.P."/>
            <person name="Kelly S."/>
            <person name="Opperdoes F."/>
            <person name="O'Reilly A."/>
            <person name="Votypka J."/>
            <person name="Yurchenko V."/>
            <person name="Lukes J."/>
        </authorList>
    </citation>
    <scope>NUCLEOTIDE SEQUENCE [LARGE SCALE GENOMIC DNA]</scope>
    <source>
        <strain evidence="2">H10</strain>
    </source>
</reference>
<feature type="compositionally biased region" description="Acidic residues" evidence="1">
    <location>
        <begin position="2441"/>
        <end position="2453"/>
    </location>
</feature>
<feature type="compositionally biased region" description="Low complexity" evidence="1">
    <location>
        <begin position="1987"/>
        <end position="1999"/>
    </location>
</feature>
<feature type="compositionally biased region" description="Basic and acidic residues" evidence="1">
    <location>
        <begin position="365"/>
        <end position="378"/>
    </location>
</feature>
<feature type="region of interest" description="Disordered" evidence="1">
    <location>
        <begin position="1078"/>
        <end position="1103"/>
    </location>
</feature>
<feature type="compositionally biased region" description="Basic and acidic residues" evidence="1">
    <location>
        <begin position="461"/>
        <end position="473"/>
    </location>
</feature>
<feature type="compositionally biased region" description="Polar residues" evidence="1">
    <location>
        <begin position="820"/>
        <end position="829"/>
    </location>
</feature>
<feature type="compositionally biased region" description="Low complexity" evidence="1">
    <location>
        <begin position="1032"/>
        <end position="1063"/>
    </location>
</feature>
<dbReference type="RefSeq" id="XP_015651873.1">
    <property type="nucleotide sequence ID" value="XM_015809541.1"/>
</dbReference>
<feature type="region of interest" description="Disordered" evidence="1">
    <location>
        <begin position="2254"/>
        <end position="2288"/>
    </location>
</feature>
<feature type="compositionally biased region" description="Low complexity" evidence="1">
    <location>
        <begin position="1893"/>
        <end position="1906"/>
    </location>
</feature>
<evidence type="ECO:0000313" key="2">
    <source>
        <dbReference type="EMBL" id="KPA73434.1"/>
    </source>
</evidence>
<feature type="compositionally biased region" description="Basic residues" evidence="1">
    <location>
        <begin position="1847"/>
        <end position="1859"/>
    </location>
</feature>
<feature type="compositionally biased region" description="Low complexity" evidence="1">
    <location>
        <begin position="1727"/>
        <end position="1746"/>
    </location>
</feature>
<dbReference type="VEuPathDB" id="TriTrypDB:LpyrH10_36_0200"/>
<feature type="region of interest" description="Disordered" evidence="1">
    <location>
        <begin position="2097"/>
        <end position="2153"/>
    </location>
</feature>
<evidence type="ECO:0000256" key="1">
    <source>
        <dbReference type="SAM" id="MobiDB-lite"/>
    </source>
</evidence>
<gene>
    <name evidence="2" type="ORF">ABB37_09877</name>
</gene>
<feature type="compositionally biased region" description="Basic and acidic residues" evidence="1">
    <location>
        <begin position="123"/>
        <end position="147"/>
    </location>
</feature>
<dbReference type="OrthoDB" id="267786at2759"/>
<feature type="compositionally biased region" description="Low complexity" evidence="1">
    <location>
        <begin position="337"/>
        <end position="351"/>
    </location>
</feature>
<feature type="compositionally biased region" description="Polar residues" evidence="1">
    <location>
        <begin position="1716"/>
        <end position="1726"/>
    </location>
</feature>
<feature type="region of interest" description="Disordered" evidence="1">
    <location>
        <begin position="817"/>
        <end position="1065"/>
    </location>
</feature>
<feature type="compositionally biased region" description="Low complexity" evidence="1">
    <location>
        <begin position="49"/>
        <end position="62"/>
    </location>
</feature>
<feature type="compositionally biased region" description="Low complexity" evidence="1">
    <location>
        <begin position="1685"/>
        <end position="1715"/>
    </location>
</feature>
<feature type="compositionally biased region" description="Low complexity" evidence="1">
    <location>
        <begin position="1961"/>
        <end position="1974"/>
    </location>
</feature>
<feature type="compositionally biased region" description="Low complexity" evidence="1">
    <location>
        <begin position="830"/>
        <end position="847"/>
    </location>
</feature>
<dbReference type="GeneID" id="26910160"/>
<feature type="region of interest" description="Disordered" evidence="1">
    <location>
        <begin position="2347"/>
        <end position="2366"/>
    </location>
</feature>
<sequence>MKRTSLEHDADESPASFRAESDVNAALKPLHLRSPQPSPPISPDKPRQQQRASTASSSPSSLRRSESVAGSTALPSTQSSGEERTPSQRAGAARAEPTGTAEDAAAATGAAAADSRNSGGGEGGEKELGVDDLTLHQRRLYRPEVRSCGHPQPIYLRVPVGQRTAHPPPTRPSASRSPPPTQDVRRSGPQTKAPSDAHADGEVEEATTAAAAPDTRIEESPAAAAMPNWTTRPAPPPPSPYAVESARASNAAESLVDVPLRVPAVPPPPPLASPSAGRDVREDQKNRNGDDGVADVDDEDAGEHDSTPLPPPAQRKEESPLPSAAAAVQRRFQHLRASSSSSSSSSSSAASENSLLKSPPSGTERTIDVDLTSMEHDPSYPSRRSSLPPQQQPSPPPQPHPQQQQSRNADLAAGVSDPTPLHRVTASSSPHPSEEIEEEGEGGIAAAGVSADDQQNVVEVDASKAAEQLDAHRPHPSPTSGTLGDENDGAATPEPFAGSPLSGSAPPPSAASSSSSTSRHMSSSHGGVEAASSEEQPLQHPPPMPLLSDGEVDVTDVEELSDRDMIDAEEDTDSDGDADDGTAVREDGEQAAAAAADDDAPAAAIDAERNRALLTAGDASRTPLLSSPNVVDVPARTSPASEGGGRPSTKVAPHPTAEGGVSRQQAPSRPPREASNQPDFMKGATGRTHGDADDDVDIADAVRRATVQEPPPRELRQASDDGAPPAFSTAAGSEEAAKRSGDRVGAGSPTETTARATAAAANSEDHSDADAVQPAVVPPTVVVEEILNDETAKDEADAEDFTAAAAAAISPVVVEDVTEGDNTTSQTTDAAAAQPAEARHAPAGMVVEEGEEEGSSAADEPVGSSAAVSEVLTEAAAARTGASERNMRGAETPDSAGGTPLAAAAAELPQVQSSDRRRGVDTAAASDAKEIDFGSEERPPDNAEHTAPSPTLSQPAFTAASTMASAEDACLLQPPVTEPLTRRPVAPEEEDGRQEEEPHPHHHTDSPAAQEAATTTTTTATAGPPPPPRNAPPTRTAQRTSALSHPKSSRSSASSSSSSSASSFKAYHVVAPRHSLPRAAVGHEDYQTVDGRSPRTFSVADDAARDDAAVDEFYRKQPRAVEQMEGADSAVEVAGSDARDVVHEEVQQQQQQQRGAFRSRRPHVARDLLDDVESLSEIEDVEVEDDDATLVGKDYSAVAAGPADQRRVMPAPLPPLQTKRNGDDEVVGEYVRQHRAADLAVVQDLERDGRRRIMTDMLEEREVILREETAAFTVLSLMTHRHRRGSSEGRSSVGVQKPPPTLAAAAAASIVSPQRSPQQLLPPSPPAPTSREEVQELLRTRGIPGGASPGVVRGAALLTDELLCREVIEDDEVRARTMLRRLRQCEADAFWPSPICVHEALAWQRLCEDERVARQRVRALDGSVDEEINNLLHISRELAMCRMAEEEERREVVERAEQAGRRRLYDLHRSGLAARLRQKQLLQSAVDIAFADALDDVAFEETQDREGLRIASIRAWTALLESPSGTAIRQQQQRQRRGERGPSHRHDDAESLESEPIRKLKERASAPPCQSAQASATDAAEEGVEVLDDSNSSSSDDDYIILLHPDGKTRATQEDDVAPAPDGDVHARSSSSPSAASSSATSTSSSDAAVSVSMESAAASVDAGSANHHGDNADLGPAPHFFQWDPTSNSNPSPHTSNDHPSQSQQQQQQQRPQQLHSTSSPSPHLTNMTSFTANTTTNTTTASSSGLIGQKMPKAVSAKSAAGVSATTTESRRSPTLVLPTRQQLQAQEGISPAEASALLHALRCAEDAVRETRRRPKAAPCSSSSSSQKAAEGEEETAEADGKQATHHHHHHRHPHSHKEQAVANEEDGDGEAAGKPAEEKTPKQPSALQPDSAEAEAAVSAPSPERPTHGRTSPALPSSSRGSPFFITRHTIPCSLRRSPAQGYDALVRKYTSPSPPSGRRASPATTTAAALKGRGVLSPPSAPVSARSSAASTSPRRYRDRDVYVYDAAQTRRPSPATRGRSPGRERFPWAPSAPRAPSRCTVMEEEEGSRSSGVDTRCAEQPAIYAAKGGMHLDPDAQQQHATVADIVEDDDNHDATQQQQQASTAADSGEPSVIRTPAREVFPPRHGNMHRAEKSVSPSPITSHSANPSPPLVWDFAALRPAPPPTVMEIVSGSCVPPPPPQMSLLAAHDVSLSPLSSPGRVAGGGDARLAPSHAAPTAAWTSQVEQKRLDRLQAMLLMNHHHTDSTVDGTVSMVAGGRSTDAPGGDSSSPHNRDNTSRNAVQCGCSRRRLQEPSGPLLITRLPFEKGPGVWPSALSERDRSGPFGAAKMHASAAPGLSCAATARGGRGEGGITASPHTPPRVEAHVVATTSLPRSRRRRAAAMTLEDAFRQAARSGDVVHLPTTVAELLRGPHHIHLPAPAALPPANGSLHDCGDDDAGDQPEDEEQRMQQERQRGSPTLARRGGPQRSYKYVDVFYKQSSYVASPQENARASRTPAPATTAAISKAQQYIEERCAAVQLREAHHELREALRPRAPPSSTSSAAAAAAGRRRTPSAAAPASRSDRAGRANESVGESAAVAEADEAECFFDDDDVVFCSAVASRVGRERAAAQRRRGQPPPPPRSDVLPRTARTRTSTQRMAPRRSPPPTAAGAESPHPHPSAQQPQRANGASSSTQPFHLDIPAGYRVFQAPSPSYLQSRTPSQPSPFAQRALSPFYSPPGRRKDSQRAAVATKRWYAAPTPSPLQPYQQM</sequence>
<feature type="compositionally biased region" description="Low complexity" evidence="1">
    <location>
        <begin position="591"/>
        <end position="605"/>
    </location>
</feature>
<feature type="compositionally biased region" description="Low complexity" evidence="1">
    <location>
        <begin position="1303"/>
        <end position="1319"/>
    </location>
</feature>
<feature type="compositionally biased region" description="Acidic residues" evidence="1">
    <location>
        <begin position="292"/>
        <end position="302"/>
    </location>
</feature>
<feature type="compositionally biased region" description="Basic and acidic residues" evidence="1">
    <location>
        <begin position="278"/>
        <end position="290"/>
    </location>
</feature>
<feature type="compositionally biased region" description="Polar residues" evidence="1">
    <location>
        <begin position="2674"/>
        <end position="2684"/>
    </location>
</feature>
<feature type="compositionally biased region" description="Basic and acidic residues" evidence="1">
    <location>
        <begin position="927"/>
        <end position="944"/>
    </location>
</feature>
<feature type="compositionally biased region" description="Low complexity" evidence="1">
    <location>
        <begin position="1628"/>
        <end position="1663"/>
    </location>
</feature>
<feature type="region of interest" description="Disordered" evidence="1">
    <location>
        <begin position="1"/>
        <end position="777"/>
    </location>
</feature>
<evidence type="ECO:0000313" key="3">
    <source>
        <dbReference type="Proteomes" id="UP000037923"/>
    </source>
</evidence>
<dbReference type="Proteomes" id="UP000037923">
    <property type="component" value="Unassembled WGS sequence"/>
</dbReference>
<feature type="compositionally biased region" description="Low complexity" evidence="1">
    <location>
        <begin position="1755"/>
        <end position="1770"/>
    </location>
</feature>
<feature type="compositionally biased region" description="Low complexity" evidence="1">
    <location>
        <begin position="497"/>
        <end position="527"/>
    </location>
</feature>
<keyword evidence="3" id="KW-1185">Reference proteome</keyword>
<feature type="compositionally biased region" description="Low complexity" evidence="1">
    <location>
        <begin position="1565"/>
        <end position="1576"/>
    </location>
</feature>
<feature type="compositionally biased region" description="Low complexity" evidence="1">
    <location>
        <begin position="95"/>
        <end position="114"/>
    </location>
</feature>
<feature type="compositionally biased region" description="Low complexity" evidence="1">
    <location>
        <begin position="2035"/>
        <end position="2044"/>
    </location>
</feature>
<feature type="region of interest" description="Disordered" evidence="1">
    <location>
        <begin position="1282"/>
        <end position="1333"/>
    </location>
</feature>
<feature type="compositionally biased region" description="Acidic residues" evidence="1">
    <location>
        <begin position="1579"/>
        <end position="1588"/>
    </location>
</feature>
<proteinExistence type="predicted"/>
<feature type="region of interest" description="Disordered" evidence="1">
    <location>
        <begin position="2614"/>
        <end position="2686"/>
    </location>
</feature>
<feature type="compositionally biased region" description="Basic and acidic residues" evidence="1">
    <location>
        <begin position="1536"/>
        <end position="1564"/>
    </location>
</feature>
<feature type="compositionally biased region" description="Acidic residues" evidence="1">
    <location>
        <begin position="567"/>
        <end position="580"/>
    </location>
</feature>
<feature type="compositionally biased region" description="Polar residues" evidence="1">
    <location>
        <begin position="2142"/>
        <end position="2153"/>
    </location>
</feature>
<feature type="compositionally biased region" description="Low complexity" evidence="1">
    <location>
        <begin position="2101"/>
        <end position="2114"/>
    </location>
</feature>
<feature type="compositionally biased region" description="Polar residues" evidence="1">
    <location>
        <begin position="2700"/>
        <end position="2714"/>
    </location>
</feature>
<feature type="compositionally biased region" description="Low complexity" evidence="1">
    <location>
        <begin position="379"/>
        <end position="389"/>
    </location>
</feature>
<accession>A0A0N0DQS4</accession>
<feature type="region of interest" description="Disordered" evidence="1">
    <location>
        <begin position="2700"/>
        <end position="2738"/>
    </location>
</feature>
<dbReference type="OMA" id="RSCGHPQ"/>
<feature type="region of interest" description="Disordered" evidence="1">
    <location>
        <begin position="2423"/>
        <end position="2473"/>
    </location>
</feature>
<dbReference type="EMBL" id="LGTL01000036">
    <property type="protein sequence ID" value="KPA73434.1"/>
    <property type="molecule type" value="Genomic_DNA"/>
</dbReference>
<name>A0A0N0DQS4_LEPPY</name>
<feature type="compositionally biased region" description="Low complexity" evidence="1">
    <location>
        <begin position="2544"/>
        <end position="2568"/>
    </location>
</feature>
<feature type="region of interest" description="Disordered" evidence="1">
    <location>
        <begin position="1524"/>
        <end position="1791"/>
    </location>
</feature>
<feature type="region of interest" description="Disordered" evidence="1">
    <location>
        <begin position="2536"/>
        <end position="2584"/>
    </location>
</feature>
<feature type="compositionally biased region" description="Acidic residues" evidence="1">
    <location>
        <begin position="550"/>
        <end position="559"/>
    </location>
</feature>
<organism evidence="2 3">
    <name type="scientific">Leptomonas pyrrhocoris</name>
    <name type="common">Firebug parasite</name>
    <dbReference type="NCBI Taxonomy" id="157538"/>
    <lineage>
        <taxon>Eukaryota</taxon>
        <taxon>Discoba</taxon>
        <taxon>Euglenozoa</taxon>
        <taxon>Kinetoplastea</taxon>
        <taxon>Metakinetoplastina</taxon>
        <taxon>Trypanosomatida</taxon>
        <taxon>Trypanosomatidae</taxon>
        <taxon>Leishmaniinae</taxon>
        <taxon>Leptomonas</taxon>
    </lineage>
</organism>
<feature type="compositionally biased region" description="Basic and acidic residues" evidence="1">
    <location>
        <begin position="995"/>
        <end position="1005"/>
    </location>
</feature>
<feature type="compositionally biased region" description="Low complexity" evidence="1">
    <location>
        <begin position="1007"/>
        <end position="1022"/>
    </location>
</feature>
<feature type="compositionally biased region" description="Polar residues" evidence="1">
    <location>
        <begin position="352"/>
        <end position="364"/>
    </location>
</feature>
<feature type="compositionally biased region" description="Low complexity" evidence="1">
    <location>
        <begin position="750"/>
        <end position="761"/>
    </location>
</feature>
<feature type="compositionally biased region" description="Pro residues" evidence="1">
    <location>
        <begin position="390"/>
        <end position="400"/>
    </location>
</feature>
<feature type="compositionally biased region" description="Polar residues" evidence="1">
    <location>
        <begin position="948"/>
        <end position="964"/>
    </location>
</feature>
<feature type="compositionally biased region" description="Low complexity" evidence="1">
    <location>
        <begin position="2424"/>
        <end position="2433"/>
    </location>
</feature>
<feature type="region of interest" description="Disordered" evidence="1">
    <location>
        <begin position="1809"/>
        <end position="2061"/>
    </location>
</feature>
<feature type="compositionally biased region" description="Pro residues" evidence="1">
    <location>
        <begin position="166"/>
        <end position="181"/>
    </location>
</feature>
<protein>
    <submittedName>
        <fullName evidence="2">Uncharacterized protein</fullName>
    </submittedName>
</protein>